<evidence type="ECO:0000256" key="1">
    <source>
        <dbReference type="SAM" id="MobiDB-lite"/>
    </source>
</evidence>
<sequence>MPYEAMFLPISEYDDVDMPYGAAFEFARTYSEWMMAAARAAEDSDPDQNLDGPSHLTLAARNRYHELSNEYKLAGVLVAVAQGEDCFDAEYFLQANPDVTGVSHHDAWKFFVFFAQFQPRPFRLKCGVDWSKFGLRGSGKFRKRGGGSGSGRGNSSSRRRTSGPPPSPSPPPPPPPQQQQQQQPRR</sequence>
<dbReference type="Proteomes" id="UP000747110">
    <property type="component" value="Unassembled WGS sequence"/>
</dbReference>
<comment type="caution">
    <text evidence="2">The sequence shown here is derived from an EMBL/GenBank/DDBJ whole genome shotgun (WGS) entry which is preliminary data.</text>
</comment>
<proteinExistence type="predicted"/>
<evidence type="ECO:0000313" key="3">
    <source>
        <dbReference type="Proteomes" id="UP000747110"/>
    </source>
</evidence>
<dbReference type="OrthoDB" id="545535at2759"/>
<name>A0A8J4FW64_9CHLO</name>
<dbReference type="EMBL" id="BNCP01000045">
    <property type="protein sequence ID" value="GIL88532.1"/>
    <property type="molecule type" value="Genomic_DNA"/>
</dbReference>
<reference evidence="2" key="1">
    <citation type="journal article" date="2021" name="Proc. Natl. Acad. Sci. U.S.A.">
        <title>Three genomes in the algal genus Volvox reveal the fate of a haploid sex-determining region after a transition to homothallism.</title>
        <authorList>
            <person name="Yamamoto K."/>
            <person name="Hamaji T."/>
            <person name="Kawai-Toyooka H."/>
            <person name="Matsuzaki R."/>
            <person name="Takahashi F."/>
            <person name="Nishimura Y."/>
            <person name="Kawachi M."/>
            <person name="Noguchi H."/>
            <person name="Minakuchi Y."/>
            <person name="Umen J.G."/>
            <person name="Toyoda A."/>
            <person name="Nozaki H."/>
        </authorList>
    </citation>
    <scope>NUCLEOTIDE SEQUENCE</scope>
    <source>
        <strain evidence="2">NIES-3786</strain>
    </source>
</reference>
<gene>
    <name evidence="2" type="ORF">Vretifemale_16489</name>
</gene>
<evidence type="ECO:0000313" key="2">
    <source>
        <dbReference type="EMBL" id="GIL88532.1"/>
    </source>
</evidence>
<dbReference type="AlphaFoldDB" id="A0A8J4FW64"/>
<accession>A0A8J4FW64</accession>
<organism evidence="2 3">
    <name type="scientific">Volvox reticuliferus</name>
    <dbReference type="NCBI Taxonomy" id="1737510"/>
    <lineage>
        <taxon>Eukaryota</taxon>
        <taxon>Viridiplantae</taxon>
        <taxon>Chlorophyta</taxon>
        <taxon>core chlorophytes</taxon>
        <taxon>Chlorophyceae</taxon>
        <taxon>CS clade</taxon>
        <taxon>Chlamydomonadales</taxon>
        <taxon>Volvocaceae</taxon>
        <taxon>Volvox</taxon>
    </lineage>
</organism>
<keyword evidence="3" id="KW-1185">Reference proteome</keyword>
<feature type="region of interest" description="Disordered" evidence="1">
    <location>
        <begin position="137"/>
        <end position="186"/>
    </location>
</feature>
<feature type="compositionally biased region" description="Pro residues" evidence="1">
    <location>
        <begin position="163"/>
        <end position="177"/>
    </location>
</feature>
<protein>
    <submittedName>
        <fullName evidence="2">Uncharacterized protein</fullName>
    </submittedName>
</protein>